<dbReference type="InterPro" id="IPR046738">
    <property type="entry name" value="DUF6788"/>
</dbReference>
<evidence type="ECO:0000313" key="2">
    <source>
        <dbReference type="EMBL" id="MDS0284656.1"/>
    </source>
</evidence>
<gene>
    <name evidence="2" type="ORF">NDI86_21380</name>
</gene>
<proteinExistence type="predicted"/>
<protein>
    <recommendedName>
        <fullName evidence="1">DUF6788 domain-containing protein</fullName>
    </recommendedName>
</protein>
<dbReference type="Pfam" id="PF20586">
    <property type="entry name" value="DUF6788"/>
    <property type="match status" value="1"/>
</dbReference>
<dbReference type="Proteomes" id="UP001268864">
    <property type="component" value="Unassembled WGS sequence"/>
</dbReference>
<dbReference type="EMBL" id="JAMQOS010000009">
    <property type="protein sequence ID" value="MDS0284656.1"/>
    <property type="molecule type" value="Genomic_DNA"/>
</dbReference>
<keyword evidence="3" id="KW-1185">Reference proteome</keyword>
<evidence type="ECO:0000313" key="3">
    <source>
        <dbReference type="Proteomes" id="UP001268864"/>
    </source>
</evidence>
<accession>A0ABU2FV61</accession>
<reference evidence="2 3" key="1">
    <citation type="submission" date="2022-06" db="EMBL/GenBank/DDBJ databases">
        <title>Halomicroarcula sp. a new haloarchaeum isolate from saline soil.</title>
        <authorList>
            <person name="Strakova D."/>
            <person name="Galisteo C."/>
            <person name="Sanchez-Porro C."/>
            <person name="Ventosa A."/>
        </authorList>
    </citation>
    <scope>NUCLEOTIDE SEQUENCE [LARGE SCALE GENOMIC DNA]</scope>
    <source>
        <strain evidence="2 3">S3CR25-11</strain>
    </source>
</reference>
<sequence>MNDDSHAERARDHLHRIDTQDDAELDALRTTAVDAVDALVADLADDETESVATETPESWGDSEWADKLEDAREKAGLSGSTGTLTTKTIDGRDYYYLQWREGEQVKSQYVSPVDPA</sequence>
<organism evidence="2 3">
    <name type="scientific">Haloarcula onubensis</name>
    <dbReference type="NCBI Taxonomy" id="2950539"/>
    <lineage>
        <taxon>Archaea</taxon>
        <taxon>Methanobacteriati</taxon>
        <taxon>Methanobacteriota</taxon>
        <taxon>Stenosarchaea group</taxon>
        <taxon>Halobacteria</taxon>
        <taxon>Halobacteriales</taxon>
        <taxon>Haloarculaceae</taxon>
        <taxon>Haloarcula</taxon>
    </lineage>
</organism>
<feature type="domain" description="DUF6788" evidence="1">
    <location>
        <begin position="80"/>
        <end position="114"/>
    </location>
</feature>
<name>A0ABU2FV61_9EURY</name>
<comment type="caution">
    <text evidence="2">The sequence shown here is derived from an EMBL/GenBank/DDBJ whole genome shotgun (WGS) entry which is preliminary data.</text>
</comment>
<evidence type="ECO:0000259" key="1">
    <source>
        <dbReference type="Pfam" id="PF20586"/>
    </source>
</evidence>
<dbReference type="RefSeq" id="WP_310902322.1">
    <property type="nucleotide sequence ID" value="NZ_JAMQOS010000009.1"/>
</dbReference>